<dbReference type="OrthoDB" id="9805228at2"/>
<proteinExistence type="inferred from homology"/>
<protein>
    <submittedName>
        <fullName evidence="3">Polyketide cyclase</fullName>
    </submittedName>
</protein>
<dbReference type="InterPro" id="IPR013538">
    <property type="entry name" value="ASHA1/2-like_C"/>
</dbReference>
<dbReference type="Gene3D" id="3.30.530.20">
    <property type="match status" value="1"/>
</dbReference>
<reference evidence="3 4" key="1">
    <citation type="submission" date="2015-11" db="EMBL/GenBank/DDBJ databases">
        <title>Whole-Genome Sequence of Candidatus Oderbacter manganicum from the National Park Lower Oder Valley, Germany.</title>
        <authorList>
            <person name="Braun B."/>
            <person name="Liere K."/>
            <person name="Szewzyk U."/>
        </authorList>
    </citation>
    <scope>NUCLEOTIDE SEQUENCE [LARGE SCALE GENOMIC DNA]</scope>
    <source>
        <strain evidence="3 4">OTSz_A_272</strain>
    </source>
</reference>
<keyword evidence="4" id="KW-1185">Reference proteome</keyword>
<evidence type="ECO:0000256" key="1">
    <source>
        <dbReference type="ARBA" id="ARBA00006817"/>
    </source>
</evidence>
<comment type="similarity">
    <text evidence="1">Belongs to the AHA1 family.</text>
</comment>
<dbReference type="AlphaFoldDB" id="A0A1B1AKA1"/>
<evidence type="ECO:0000259" key="2">
    <source>
        <dbReference type="Pfam" id="PF08327"/>
    </source>
</evidence>
<feature type="domain" description="Activator of Hsp90 ATPase homologue 1/2-like C-terminal" evidence="2">
    <location>
        <begin position="13"/>
        <end position="149"/>
    </location>
</feature>
<dbReference type="CDD" id="cd08896">
    <property type="entry name" value="SRPBCC_CalC_Aha1-like_3"/>
    <property type="match status" value="1"/>
</dbReference>
<dbReference type="InParanoid" id="A0A1B1AKA1"/>
<gene>
    <name evidence="3" type="ORF">ATE48_14000</name>
</gene>
<dbReference type="EMBL" id="CP013244">
    <property type="protein sequence ID" value="ANP46950.1"/>
    <property type="molecule type" value="Genomic_DNA"/>
</dbReference>
<sequence length="152" mass="17200">MSQHELVLELELDAPADKLFRCYADPKLIQQWFAPKPWTIKSTDIELRPGGKFNFVMASPEGQEYPNGGIVLAVEPNKRIVTTDAINATTFEPAGPFMVAEVTFEDLGNGKTRYRAIARHWTEEIKEQHKQMGFHEGWGQTARQLEALAKTL</sequence>
<name>A0A1B1AKA1_9PROT</name>
<evidence type="ECO:0000313" key="3">
    <source>
        <dbReference type="EMBL" id="ANP46950.1"/>
    </source>
</evidence>
<accession>A0A1B1AKA1</accession>
<dbReference type="Pfam" id="PF08327">
    <property type="entry name" value="AHSA1"/>
    <property type="match status" value="1"/>
</dbReference>
<dbReference type="SUPFAM" id="SSF55961">
    <property type="entry name" value="Bet v1-like"/>
    <property type="match status" value="1"/>
</dbReference>
<dbReference type="InterPro" id="IPR023393">
    <property type="entry name" value="START-like_dom_sf"/>
</dbReference>
<organism evidence="3 4">
    <name type="scientific">Candidatus Viadribacter manganicus</name>
    <dbReference type="NCBI Taxonomy" id="1759059"/>
    <lineage>
        <taxon>Bacteria</taxon>
        <taxon>Pseudomonadati</taxon>
        <taxon>Pseudomonadota</taxon>
        <taxon>Alphaproteobacteria</taxon>
        <taxon>Hyphomonadales</taxon>
        <taxon>Hyphomonadaceae</taxon>
        <taxon>Candidatus Viadribacter</taxon>
    </lineage>
</organism>
<evidence type="ECO:0000313" key="4">
    <source>
        <dbReference type="Proteomes" id="UP000092498"/>
    </source>
</evidence>
<dbReference type="KEGG" id="cbot:ATE48_14000"/>
<dbReference type="Proteomes" id="UP000092498">
    <property type="component" value="Chromosome"/>
</dbReference>
<dbReference type="RefSeq" id="WP_066772519.1">
    <property type="nucleotide sequence ID" value="NZ_CP013244.1"/>
</dbReference>
<dbReference type="STRING" id="1759059.ATE48_14000"/>